<dbReference type="Pfam" id="PF07992">
    <property type="entry name" value="Pyr_redox_2"/>
    <property type="match status" value="1"/>
</dbReference>
<comment type="similarity">
    <text evidence="1">Belongs to the FAD-dependent oxidoreductase family.</text>
</comment>
<evidence type="ECO:0000256" key="1">
    <source>
        <dbReference type="ARBA" id="ARBA00006442"/>
    </source>
</evidence>
<dbReference type="OrthoDB" id="202203at2759"/>
<keyword evidence="4" id="KW-0560">Oxidoreductase</keyword>
<sequence>MASKKKIVIVGAGRSGSQLARALSAALNLKLYSLTLISSRDYFLHQPGSLRMLTSSRGDLEKDGKVIVPYDRLFLRTDVGEFVHAEIASIVPSRGSSKGGGKVVTNSGKEYEYTILVSPRGVYGKVRSISQRRRARRSSILANEFAGEIRDIYLEKLVTVIHRDCRLLSDVYPDKLRLGLQKNLVKRKIRLELNNQLNDIPSFPASGVLTDEGTTVEADLFIPTRGGRPNTSFIASSLGKEALTESGYVKVNPTLQLKDYADIFSMGDVLDWDEVKQLAKYGNHVKTVLKNVLSILEGKKAGARYKSMFEAILVSNGVEGGISYFKVLWGVRLGDRLTRNIKSDDLFVKRAAGTLGY</sequence>
<dbReference type="PANTHER" id="PTHR43735">
    <property type="entry name" value="APOPTOSIS-INDUCING FACTOR 1"/>
    <property type="match status" value="1"/>
</dbReference>
<name>A0A409X629_PSICY</name>
<evidence type="ECO:0000313" key="7">
    <source>
        <dbReference type="Proteomes" id="UP000283269"/>
    </source>
</evidence>
<dbReference type="InterPro" id="IPR036188">
    <property type="entry name" value="FAD/NAD-bd_sf"/>
</dbReference>
<keyword evidence="7" id="KW-1185">Reference proteome</keyword>
<dbReference type="SUPFAM" id="SSF51905">
    <property type="entry name" value="FAD/NAD(P)-binding domain"/>
    <property type="match status" value="1"/>
</dbReference>
<gene>
    <name evidence="6" type="ORF">CVT25_002905</name>
</gene>
<evidence type="ECO:0000256" key="3">
    <source>
        <dbReference type="ARBA" id="ARBA00022827"/>
    </source>
</evidence>
<reference evidence="6 7" key="1">
    <citation type="journal article" date="2018" name="Evol. Lett.">
        <title>Horizontal gene cluster transfer increased hallucinogenic mushroom diversity.</title>
        <authorList>
            <person name="Reynolds H.T."/>
            <person name="Vijayakumar V."/>
            <person name="Gluck-Thaler E."/>
            <person name="Korotkin H.B."/>
            <person name="Matheny P.B."/>
            <person name="Slot J.C."/>
        </authorList>
    </citation>
    <scope>NUCLEOTIDE SEQUENCE [LARGE SCALE GENOMIC DNA]</scope>
    <source>
        <strain evidence="6 7">2631</strain>
    </source>
</reference>
<dbReference type="GO" id="GO:0005737">
    <property type="term" value="C:cytoplasm"/>
    <property type="evidence" value="ECO:0007669"/>
    <property type="project" value="TreeGrafter"/>
</dbReference>
<keyword evidence="2" id="KW-0285">Flavoprotein</keyword>
<comment type="caution">
    <text evidence="6">The sequence shown here is derived from an EMBL/GenBank/DDBJ whole genome shotgun (WGS) entry which is preliminary data.</text>
</comment>
<proteinExistence type="inferred from homology"/>
<dbReference type="InterPro" id="IPR023753">
    <property type="entry name" value="FAD/NAD-binding_dom"/>
</dbReference>
<dbReference type="PANTHER" id="PTHR43735:SF3">
    <property type="entry name" value="FERROPTOSIS SUPPRESSOR PROTEIN 1"/>
    <property type="match status" value="1"/>
</dbReference>
<feature type="domain" description="FAD/NAD(P)-binding" evidence="5">
    <location>
        <begin position="140"/>
        <end position="273"/>
    </location>
</feature>
<dbReference type="EMBL" id="NHYD01002548">
    <property type="protein sequence ID" value="PPQ86154.1"/>
    <property type="molecule type" value="Genomic_DNA"/>
</dbReference>
<evidence type="ECO:0000313" key="6">
    <source>
        <dbReference type="EMBL" id="PPQ86154.1"/>
    </source>
</evidence>
<evidence type="ECO:0000256" key="2">
    <source>
        <dbReference type="ARBA" id="ARBA00022630"/>
    </source>
</evidence>
<dbReference type="InParanoid" id="A0A409X629"/>
<dbReference type="AlphaFoldDB" id="A0A409X629"/>
<dbReference type="GO" id="GO:0004174">
    <property type="term" value="F:electron-transferring-flavoprotein dehydrogenase activity"/>
    <property type="evidence" value="ECO:0007669"/>
    <property type="project" value="TreeGrafter"/>
</dbReference>
<keyword evidence="3" id="KW-0274">FAD</keyword>
<evidence type="ECO:0000259" key="5">
    <source>
        <dbReference type="Pfam" id="PF07992"/>
    </source>
</evidence>
<accession>A0A409X629</accession>
<dbReference type="Gene3D" id="3.50.50.100">
    <property type="match status" value="2"/>
</dbReference>
<dbReference type="GO" id="GO:0050660">
    <property type="term" value="F:flavin adenine dinucleotide binding"/>
    <property type="evidence" value="ECO:0007669"/>
    <property type="project" value="TreeGrafter"/>
</dbReference>
<dbReference type="Proteomes" id="UP000283269">
    <property type="component" value="Unassembled WGS sequence"/>
</dbReference>
<evidence type="ECO:0000256" key="4">
    <source>
        <dbReference type="ARBA" id="ARBA00023002"/>
    </source>
</evidence>
<dbReference type="STRING" id="93625.A0A409X629"/>
<protein>
    <recommendedName>
        <fullName evidence="5">FAD/NAD(P)-binding domain-containing protein</fullName>
    </recommendedName>
</protein>
<organism evidence="6 7">
    <name type="scientific">Psilocybe cyanescens</name>
    <dbReference type="NCBI Taxonomy" id="93625"/>
    <lineage>
        <taxon>Eukaryota</taxon>
        <taxon>Fungi</taxon>
        <taxon>Dikarya</taxon>
        <taxon>Basidiomycota</taxon>
        <taxon>Agaricomycotina</taxon>
        <taxon>Agaricomycetes</taxon>
        <taxon>Agaricomycetidae</taxon>
        <taxon>Agaricales</taxon>
        <taxon>Agaricineae</taxon>
        <taxon>Strophariaceae</taxon>
        <taxon>Psilocybe</taxon>
    </lineage>
</organism>